<dbReference type="PROSITE" id="PS01045">
    <property type="entry name" value="SQUALEN_PHYTOEN_SYN_2"/>
    <property type="match status" value="1"/>
</dbReference>
<keyword evidence="12" id="KW-0125">Carotenoid biosynthesis</keyword>
<evidence type="ECO:0000256" key="4">
    <source>
        <dbReference type="ARBA" id="ARBA00005172"/>
    </source>
</evidence>
<dbReference type="AlphaFoldDB" id="A0A395HXJ9"/>
<evidence type="ECO:0000256" key="10">
    <source>
        <dbReference type="ARBA" id="ARBA00022679"/>
    </source>
</evidence>
<evidence type="ECO:0000256" key="3">
    <source>
        <dbReference type="ARBA" id="ARBA00005089"/>
    </source>
</evidence>
<evidence type="ECO:0000256" key="13">
    <source>
        <dbReference type="ARBA" id="ARBA00022989"/>
    </source>
</evidence>
<evidence type="ECO:0000256" key="5">
    <source>
        <dbReference type="ARBA" id="ARBA00008247"/>
    </source>
</evidence>
<dbReference type="Pfam" id="PF00494">
    <property type="entry name" value="SQS_PSY"/>
    <property type="match status" value="1"/>
</dbReference>
<comment type="catalytic activity">
    <reaction evidence="18">
        <text>all-trans-lycopene = gamma-carotene</text>
        <dbReference type="Rhea" id="RHEA:32219"/>
        <dbReference type="ChEBI" id="CHEBI:15948"/>
        <dbReference type="ChEBI" id="CHEBI:27740"/>
        <dbReference type="EC" id="5.5.1.19"/>
    </reaction>
</comment>
<dbReference type="InterPro" id="IPR002060">
    <property type="entry name" value="Squ/phyt_synthse"/>
</dbReference>
<dbReference type="InterPro" id="IPR017825">
    <property type="entry name" value="Lycopene_cyclase_dom"/>
</dbReference>
<evidence type="ECO:0000256" key="17">
    <source>
        <dbReference type="ARBA" id="ARBA00029313"/>
    </source>
</evidence>
<comment type="similarity">
    <text evidence="6">In the C-terminal section; belongs to the phytoene/squalene synthase family.</text>
</comment>
<dbReference type="EC" id="5.5.1.19" evidence="7"/>
<feature type="transmembrane region" description="Helical" evidence="19">
    <location>
        <begin position="207"/>
        <end position="228"/>
    </location>
</feature>
<dbReference type="EMBL" id="KZ824282">
    <property type="protein sequence ID" value="RAL12652.1"/>
    <property type="molecule type" value="Genomic_DNA"/>
</dbReference>
<comment type="pathway">
    <text evidence="4">Carotenoid biosynthesis; phytoene biosynthesis; all-trans-phytoene from geranylgeranyl diphosphate: step 1/1.</text>
</comment>
<dbReference type="GO" id="GO:0016020">
    <property type="term" value="C:membrane"/>
    <property type="evidence" value="ECO:0007669"/>
    <property type="project" value="UniProtKB-SubCell"/>
</dbReference>
<name>A0A395HXJ9_ASPHC</name>
<keyword evidence="21" id="KW-1185">Reference proteome</keyword>
<keyword evidence="15" id="KW-0413">Isomerase</keyword>
<reference evidence="20 21" key="1">
    <citation type="submission" date="2018-02" db="EMBL/GenBank/DDBJ databases">
        <title>The genomes of Aspergillus section Nigri reveals drivers in fungal speciation.</title>
        <authorList>
            <consortium name="DOE Joint Genome Institute"/>
            <person name="Vesth T.C."/>
            <person name="Nybo J."/>
            <person name="Theobald S."/>
            <person name="Brandl J."/>
            <person name="Frisvad J.C."/>
            <person name="Nielsen K.F."/>
            <person name="Lyhne E.K."/>
            <person name="Kogle M.E."/>
            <person name="Kuo A."/>
            <person name="Riley R."/>
            <person name="Clum A."/>
            <person name="Nolan M."/>
            <person name="Lipzen A."/>
            <person name="Salamov A."/>
            <person name="Henrissat B."/>
            <person name="Wiebenga A."/>
            <person name="De vries R.P."/>
            <person name="Grigoriev I.V."/>
            <person name="Mortensen U.H."/>
            <person name="Andersen M.R."/>
            <person name="Baker S.E."/>
        </authorList>
    </citation>
    <scope>NUCLEOTIDE SEQUENCE [LARGE SCALE GENOMIC DNA]</scope>
    <source>
        <strain evidence="20 21">CBS 101889</strain>
    </source>
</reference>
<evidence type="ECO:0000256" key="14">
    <source>
        <dbReference type="ARBA" id="ARBA00023136"/>
    </source>
</evidence>
<dbReference type="GeneID" id="37201951"/>
<comment type="subcellular location">
    <subcellularLocation>
        <location evidence="2">Membrane</location>
        <topology evidence="2">Multi-pass membrane protein</topology>
    </subcellularLocation>
</comment>
<evidence type="ECO:0000256" key="15">
    <source>
        <dbReference type="ARBA" id="ARBA00023235"/>
    </source>
</evidence>
<dbReference type="GO" id="GO:0016872">
    <property type="term" value="F:intramolecular lyase activity"/>
    <property type="evidence" value="ECO:0007669"/>
    <property type="project" value="InterPro"/>
</dbReference>
<evidence type="ECO:0000313" key="20">
    <source>
        <dbReference type="EMBL" id="RAL12652.1"/>
    </source>
</evidence>
<dbReference type="InterPro" id="IPR008949">
    <property type="entry name" value="Isoprenoid_synthase_dom_sf"/>
</dbReference>
<dbReference type="Proteomes" id="UP000248961">
    <property type="component" value="Unassembled WGS sequence"/>
</dbReference>
<dbReference type="SUPFAM" id="SSF48576">
    <property type="entry name" value="Terpenoid synthases"/>
    <property type="match status" value="1"/>
</dbReference>
<evidence type="ECO:0000256" key="7">
    <source>
        <dbReference type="ARBA" id="ARBA00012242"/>
    </source>
</evidence>
<evidence type="ECO:0000256" key="18">
    <source>
        <dbReference type="ARBA" id="ARBA00029335"/>
    </source>
</evidence>
<evidence type="ECO:0000256" key="11">
    <source>
        <dbReference type="ARBA" id="ARBA00022692"/>
    </source>
</evidence>
<feature type="transmembrane region" description="Helical" evidence="19">
    <location>
        <begin position="37"/>
        <end position="55"/>
    </location>
</feature>
<dbReference type="Gene3D" id="1.10.600.10">
    <property type="entry name" value="Farnesyl Diphosphate Synthase"/>
    <property type="match status" value="1"/>
</dbReference>
<protein>
    <recommendedName>
        <fullName evidence="9">Bifunctional lycopene cyclase/phytoene synthase</fullName>
        <ecNumber evidence="8">2.5.1.32</ecNumber>
        <ecNumber evidence="7">5.5.1.19</ecNumber>
    </recommendedName>
</protein>
<comment type="catalytic activity">
    <reaction evidence="17">
        <text>gamma-carotene = all-trans-beta-carotene</text>
        <dbReference type="Rhea" id="RHEA:32239"/>
        <dbReference type="ChEBI" id="CHEBI:17579"/>
        <dbReference type="ChEBI" id="CHEBI:27740"/>
        <dbReference type="EC" id="5.5.1.19"/>
    </reaction>
</comment>
<keyword evidence="14 19" id="KW-0472">Membrane</keyword>
<keyword evidence="13 19" id="KW-1133">Transmembrane helix</keyword>
<dbReference type="GO" id="GO:0016765">
    <property type="term" value="F:transferase activity, transferring alkyl or aryl (other than methyl) groups"/>
    <property type="evidence" value="ECO:0007669"/>
    <property type="project" value="InterPro"/>
</dbReference>
<evidence type="ECO:0000256" key="8">
    <source>
        <dbReference type="ARBA" id="ARBA00012396"/>
    </source>
</evidence>
<dbReference type="GO" id="GO:0016117">
    <property type="term" value="P:carotenoid biosynthetic process"/>
    <property type="evidence" value="ECO:0007669"/>
    <property type="project" value="UniProtKB-KW"/>
</dbReference>
<feature type="transmembrane region" description="Helical" evidence="19">
    <location>
        <begin position="168"/>
        <end position="187"/>
    </location>
</feature>
<dbReference type="UniPathway" id="UPA00802"/>
<evidence type="ECO:0000256" key="19">
    <source>
        <dbReference type="SAM" id="Phobius"/>
    </source>
</evidence>
<accession>A0A395HXJ9</accession>
<evidence type="ECO:0000256" key="9">
    <source>
        <dbReference type="ARBA" id="ARBA00018909"/>
    </source>
</evidence>
<dbReference type="STRING" id="1450537.A0A395HXJ9"/>
<dbReference type="PANTHER" id="PTHR31480">
    <property type="entry name" value="BIFUNCTIONAL LYCOPENE CYCLASE/PHYTOENE SYNTHASE"/>
    <property type="match status" value="1"/>
</dbReference>
<dbReference type="OrthoDB" id="6600518at2759"/>
<dbReference type="EC" id="2.5.1.32" evidence="8"/>
<dbReference type="RefSeq" id="XP_025551806.1">
    <property type="nucleotide sequence ID" value="XM_025697662.1"/>
</dbReference>
<comment type="similarity">
    <text evidence="5">In the N-terminal section; belongs to the lycopene beta-cyclase family.</text>
</comment>
<keyword evidence="16" id="KW-0511">Multifunctional enzyme</keyword>
<feature type="transmembrane region" description="Helical" evidence="19">
    <location>
        <begin position="114"/>
        <end position="137"/>
    </location>
</feature>
<organism evidence="20 21">
    <name type="scientific">Aspergillus homomorphus (strain CBS 101889)</name>
    <dbReference type="NCBI Taxonomy" id="1450537"/>
    <lineage>
        <taxon>Eukaryota</taxon>
        <taxon>Fungi</taxon>
        <taxon>Dikarya</taxon>
        <taxon>Ascomycota</taxon>
        <taxon>Pezizomycotina</taxon>
        <taxon>Eurotiomycetes</taxon>
        <taxon>Eurotiomycetidae</taxon>
        <taxon>Eurotiales</taxon>
        <taxon>Aspergillaceae</taxon>
        <taxon>Aspergillus</taxon>
        <taxon>Aspergillus subgen. Circumdati</taxon>
    </lineage>
</organism>
<dbReference type="NCBIfam" id="TIGR03462">
    <property type="entry name" value="CarR_dom_SF"/>
    <property type="match status" value="1"/>
</dbReference>
<feature type="transmembrane region" description="Helical" evidence="19">
    <location>
        <begin position="6"/>
        <end position="25"/>
    </location>
</feature>
<dbReference type="InterPro" id="IPR019845">
    <property type="entry name" value="Squalene/phytoene_synthase_CS"/>
</dbReference>
<evidence type="ECO:0000313" key="21">
    <source>
        <dbReference type="Proteomes" id="UP000248961"/>
    </source>
</evidence>
<sequence length="568" mass="64409">MGTQYMLFHCVYTIPVAAVLAVFYYPFFTARDICKIVFLNILAVTATIPWASYLIRHHIWTYPPDATINRTLFDIPAEEIAFFVLQTCITSLVYCICTKPLVQPMYLQSDPLRWVRNLGGIVLLALLLSGAACFVSGGRTTYMGLILLWALPVILVQWTLVYPFIVSLPWRATAIPILLPTVYFWLADRSAMAAGFWSIVPETQLNMVFFLITNVMIVFGLVGFDYAFALADYEHLCTGAGPTSRGSVRTALRALVQRTQIQTTVIAELQDAVARLHAKSQSMFVGSALFQGALRIDLIYLYSFCHMIDDLIDEARDEREARHWIAVCRMMLDARTTKQEKSSANGVAHDFKRHLLQRAVNALPVSRMSAQPLYDLLKGFEMDLAFSDQRRPAFPIATEADLDRYAAYVASTVAQLVLDLIHHYHNRAHRYDHEDMARADRVIGQALQFINIARDIHRDAAIGRVYIPTEWLEPAGLTPANLLHNPTSPAAYQLQTKLLDKADVHYLAARDAIERLPPGVREPVRTTVESYVEIGRYLRERHGHTLATEKKMRLPLRRRLKVAWLAML</sequence>
<comment type="pathway">
    <text evidence="3">Carotenoid biosynthesis; beta-carotene biosynthesis.</text>
</comment>
<evidence type="ECO:0000256" key="1">
    <source>
        <dbReference type="ARBA" id="ARBA00001805"/>
    </source>
</evidence>
<dbReference type="VEuPathDB" id="FungiDB:BO97DRAFT_434216"/>
<evidence type="ECO:0000256" key="12">
    <source>
        <dbReference type="ARBA" id="ARBA00022746"/>
    </source>
</evidence>
<keyword evidence="11 19" id="KW-0812">Transmembrane</keyword>
<evidence type="ECO:0000256" key="16">
    <source>
        <dbReference type="ARBA" id="ARBA00023268"/>
    </source>
</evidence>
<keyword evidence="10" id="KW-0808">Transferase</keyword>
<evidence type="ECO:0000256" key="2">
    <source>
        <dbReference type="ARBA" id="ARBA00004141"/>
    </source>
</evidence>
<dbReference type="UniPathway" id="UPA00799">
    <property type="reaction ID" value="UER00773"/>
</dbReference>
<evidence type="ECO:0000256" key="6">
    <source>
        <dbReference type="ARBA" id="ARBA00008406"/>
    </source>
</evidence>
<dbReference type="GO" id="GO:0045436">
    <property type="term" value="F:lycopene beta cyclase activity"/>
    <property type="evidence" value="ECO:0007669"/>
    <property type="project" value="UniProtKB-ARBA"/>
</dbReference>
<comment type="catalytic activity">
    <reaction evidence="1">
        <text>2 (2E,6E,10E)-geranylgeranyl diphosphate = 15-cis-phytoene + 2 diphosphate</text>
        <dbReference type="Rhea" id="RHEA:34475"/>
        <dbReference type="ChEBI" id="CHEBI:27787"/>
        <dbReference type="ChEBI" id="CHEBI:33019"/>
        <dbReference type="ChEBI" id="CHEBI:58756"/>
        <dbReference type="EC" id="2.5.1.32"/>
    </reaction>
</comment>
<proteinExistence type="inferred from homology"/>
<feature type="transmembrane region" description="Helical" evidence="19">
    <location>
        <begin position="143"/>
        <end position="161"/>
    </location>
</feature>
<gene>
    <name evidence="20" type="ORF">BO97DRAFT_434216</name>
</gene>